<feature type="region of interest" description="Disordered" evidence="1">
    <location>
        <begin position="46"/>
        <end position="65"/>
    </location>
</feature>
<protein>
    <submittedName>
        <fullName evidence="2">Uncharacterized protein</fullName>
    </submittedName>
</protein>
<feature type="region of interest" description="Disordered" evidence="1">
    <location>
        <begin position="80"/>
        <end position="108"/>
    </location>
</feature>
<proteinExistence type="predicted"/>
<organism evidence="2">
    <name type="scientific">Photinus pyralis</name>
    <name type="common">Common eastern firefly</name>
    <name type="synonym">Lampyris pyralis</name>
    <dbReference type="NCBI Taxonomy" id="7054"/>
    <lineage>
        <taxon>Eukaryota</taxon>
        <taxon>Metazoa</taxon>
        <taxon>Ecdysozoa</taxon>
        <taxon>Arthropoda</taxon>
        <taxon>Hexapoda</taxon>
        <taxon>Insecta</taxon>
        <taxon>Pterygota</taxon>
        <taxon>Neoptera</taxon>
        <taxon>Endopterygota</taxon>
        <taxon>Coleoptera</taxon>
        <taxon>Polyphaga</taxon>
        <taxon>Elateriformia</taxon>
        <taxon>Elateroidea</taxon>
        <taxon>Lampyridae</taxon>
        <taxon>Lampyrinae</taxon>
        <taxon>Photinus</taxon>
    </lineage>
</organism>
<dbReference type="AlphaFoldDB" id="A0A1Y1MDN5"/>
<feature type="compositionally biased region" description="Polar residues" evidence="1">
    <location>
        <begin position="98"/>
        <end position="107"/>
    </location>
</feature>
<reference evidence="2" key="1">
    <citation type="journal article" date="2016" name="Sci. Rep.">
        <title>Molecular characterization of firefly nuptial gifts: a multi-omics approach sheds light on postcopulatory sexual selection.</title>
        <authorList>
            <person name="Al-Wathiqui N."/>
            <person name="Fallon T.R."/>
            <person name="South A."/>
            <person name="Weng J.K."/>
            <person name="Lewis S.M."/>
        </authorList>
    </citation>
    <scope>NUCLEOTIDE SEQUENCE</scope>
</reference>
<name>A0A1Y1MDN5_PHOPY</name>
<dbReference type="EMBL" id="GEZM01039016">
    <property type="protein sequence ID" value="JAV81447.1"/>
    <property type="molecule type" value="Transcribed_RNA"/>
</dbReference>
<evidence type="ECO:0000256" key="1">
    <source>
        <dbReference type="SAM" id="MobiDB-lite"/>
    </source>
</evidence>
<sequence>MYKHSCRPFAAPGSKKEDDASKAQCTQLTNEYHTQDINWCIRSTNNPTPRMHPQSSTRSIVPPICSSRPKRAKVTIRWADKQRNQRHQPVKFPAISAGRTNRPSTRQDIAISRSDLTHQRGPNSRPKCPVCVESVVDHVVLLAYIFAPHTHP</sequence>
<accession>A0A1Y1MDN5</accession>
<evidence type="ECO:0000313" key="2">
    <source>
        <dbReference type="EMBL" id="JAV81447.1"/>
    </source>
</evidence>
<feature type="region of interest" description="Disordered" evidence="1">
    <location>
        <begin position="1"/>
        <end position="22"/>
    </location>
</feature>
<feature type="compositionally biased region" description="Polar residues" evidence="1">
    <location>
        <begin position="46"/>
        <end position="59"/>
    </location>
</feature>